<gene>
    <name evidence="2" type="ORF">WOLCODRAFT_168148</name>
</gene>
<dbReference type="Proteomes" id="UP000218811">
    <property type="component" value="Unassembled WGS sequence"/>
</dbReference>
<feature type="compositionally biased region" description="Basic and acidic residues" evidence="1">
    <location>
        <begin position="50"/>
        <end position="60"/>
    </location>
</feature>
<keyword evidence="3" id="KW-1185">Reference proteome</keyword>
<dbReference type="AlphaFoldDB" id="A0A2H3JBS8"/>
<reference evidence="2 3" key="1">
    <citation type="journal article" date="2012" name="Science">
        <title>The Paleozoic origin of enzymatic lignin decomposition reconstructed from 31 fungal genomes.</title>
        <authorList>
            <person name="Floudas D."/>
            <person name="Binder M."/>
            <person name="Riley R."/>
            <person name="Barry K."/>
            <person name="Blanchette R.A."/>
            <person name="Henrissat B."/>
            <person name="Martinez A.T."/>
            <person name="Otillar R."/>
            <person name="Spatafora J.W."/>
            <person name="Yadav J.S."/>
            <person name="Aerts A."/>
            <person name="Benoit I."/>
            <person name="Boyd A."/>
            <person name="Carlson A."/>
            <person name="Copeland A."/>
            <person name="Coutinho P.M."/>
            <person name="de Vries R.P."/>
            <person name="Ferreira P."/>
            <person name="Findley K."/>
            <person name="Foster B."/>
            <person name="Gaskell J."/>
            <person name="Glotzer D."/>
            <person name="Gorecki P."/>
            <person name="Heitman J."/>
            <person name="Hesse C."/>
            <person name="Hori C."/>
            <person name="Igarashi K."/>
            <person name="Jurgens J.A."/>
            <person name="Kallen N."/>
            <person name="Kersten P."/>
            <person name="Kohler A."/>
            <person name="Kuees U."/>
            <person name="Kumar T.K.A."/>
            <person name="Kuo A."/>
            <person name="LaButti K."/>
            <person name="Larrondo L.F."/>
            <person name="Lindquist E."/>
            <person name="Ling A."/>
            <person name="Lombard V."/>
            <person name="Lucas S."/>
            <person name="Lundell T."/>
            <person name="Martin R."/>
            <person name="McLaughlin D.J."/>
            <person name="Morgenstern I."/>
            <person name="Morin E."/>
            <person name="Murat C."/>
            <person name="Nagy L.G."/>
            <person name="Nolan M."/>
            <person name="Ohm R.A."/>
            <person name="Patyshakuliyeva A."/>
            <person name="Rokas A."/>
            <person name="Ruiz-Duenas F.J."/>
            <person name="Sabat G."/>
            <person name="Salamov A."/>
            <person name="Samejima M."/>
            <person name="Schmutz J."/>
            <person name="Slot J.C."/>
            <person name="St John F."/>
            <person name="Stenlid J."/>
            <person name="Sun H."/>
            <person name="Sun S."/>
            <person name="Syed K."/>
            <person name="Tsang A."/>
            <person name="Wiebenga A."/>
            <person name="Young D."/>
            <person name="Pisabarro A."/>
            <person name="Eastwood D.C."/>
            <person name="Martin F."/>
            <person name="Cullen D."/>
            <person name="Grigoriev I.V."/>
            <person name="Hibbett D.S."/>
        </authorList>
    </citation>
    <scope>NUCLEOTIDE SEQUENCE [LARGE SCALE GENOMIC DNA]</scope>
    <source>
        <strain evidence="2 3">MD-104</strain>
    </source>
</reference>
<name>A0A2H3JBS8_WOLCO</name>
<evidence type="ECO:0000313" key="2">
    <source>
        <dbReference type="EMBL" id="PCH39646.1"/>
    </source>
</evidence>
<dbReference type="EMBL" id="KB468030">
    <property type="protein sequence ID" value="PCH39646.1"/>
    <property type="molecule type" value="Genomic_DNA"/>
</dbReference>
<accession>A0A2H3JBS8</accession>
<feature type="compositionally biased region" description="Polar residues" evidence="1">
    <location>
        <begin position="61"/>
        <end position="70"/>
    </location>
</feature>
<proteinExistence type="predicted"/>
<protein>
    <submittedName>
        <fullName evidence="2">Uncharacterized protein</fullName>
    </submittedName>
</protein>
<organism evidence="2 3">
    <name type="scientific">Wolfiporia cocos (strain MD-104)</name>
    <name type="common">Brown rot fungus</name>
    <dbReference type="NCBI Taxonomy" id="742152"/>
    <lineage>
        <taxon>Eukaryota</taxon>
        <taxon>Fungi</taxon>
        <taxon>Dikarya</taxon>
        <taxon>Basidiomycota</taxon>
        <taxon>Agaricomycotina</taxon>
        <taxon>Agaricomycetes</taxon>
        <taxon>Polyporales</taxon>
        <taxon>Phaeolaceae</taxon>
        <taxon>Wolfiporia</taxon>
    </lineage>
</organism>
<sequence>MSFTRPDDASRFARTCHAAYQLAMPRFLSEANLNFGRDLLRLRRLGKKRDDDAAQGRDRSTTSLANGTLAQENGHIETAPDCTTARFCRLILADIPGRAPHVRILTIYGAHVRPDDIDTDSGFHTCVHLLCEVLRHTVLITDVTLIDTNYFLGEYKTLTIAIAQLPNVQSFTIDSTSIAVIPWRQIAFQLRKLVISVGYDCYDDDEFVDSERRAFEQLLALSNFLGHIEHLEVDHGHSLLGTAAAKNAVPLPCIHCFPTFVA</sequence>
<feature type="region of interest" description="Disordered" evidence="1">
    <location>
        <begin position="50"/>
        <end position="70"/>
    </location>
</feature>
<evidence type="ECO:0000256" key="1">
    <source>
        <dbReference type="SAM" id="MobiDB-lite"/>
    </source>
</evidence>
<evidence type="ECO:0000313" key="3">
    <source>
        <dbReference type="Proteomes" id="UP000218811"/>
    </source>
</evidence>